<dbReference type="SUPFAM" id="SSF52821">
    <property type="entry name" value="Rhodanese/Cell cycle control phosphatase"/>
    <property type="match status" value="1"/>
</dbReference>
<dbReference type="Gene3D" id="3.40.250.10">
    <property type="entry name" value="Rhodanese-like domain"/>
    <property type="match status" value="1"/>
</dbReference>
<comment type="caution">
    <text evidence="2">The sequence shown here is derived from an EMBL/GenBank/DDBJ whole genome shotgun (WGS) entry which is preliminary data.</text>
</comment>
<dbReference type="AlphaFoldDB" id="A0A6H9XKU4"/>
<dbReference type="PROSITE" id="PS50206">
    <property type="entry name" value="RHODANESE_3"/>
    <property type="match status" value="1"/>
</dbReference>
<dbReference type="RefSeq" id="WP_005522112.1">
    <property type="nucleotide sequence ID" value="NZ_CAUOLB010000006.1"/>
</dbReference>
<dbReference type="GeneID" id="84573654"/>
<dbReference type="EMBL" id="UARK01000011">
    <property type="protein sequence ID" value="SPW28538.1"/>
    <property type="molecule type" value="Genomic_DNA"/>
</dbReference>
<dbReference type="PANTHER" id="PTHR43031:SF18">
    <property type="entry name" value="RHODANESE-RELATED SULFURTRANSFERASES"/>
    <property type="match status" value="1"/>
</dbReference>
<gene>
    <name evidence="2" type="primary">pspE</name>
    <name evidence="2" type="ORF">NCTC10254_01484</name>
</gene>
<sequence>MNNVTVSEVPADAQIIDVREPSEYAQGHAQGAINIPLGSVVERSGELDTSRDVYVICQLGGRSAKAAEALESHLKPQSFTIHNISGGTEAWIAAGLPTA</sequence>
<dbReference type="InterPro" id="IPR050229">
    <property type="entry name" value="GlpE_sulfurtransferase"/>
</dbReference>
<dbReference type="InterPro" id="IPR036873">
    <property type="entry name" value="Rhodanese-like_dom_sf"/>
</dbReference>
<dbReference type="Pfam" id="PF00581">
    <property type="entry name" value="Rhodanese"/>
    <property type="match status" value="1"/>
</dbReference>
<dbReference type="CDD" id="cd00158">
    <property type="entry name" value="RHOD"/>
    <property type="match status" value="1"/>
</dbReference>
<accession>A0A6H9XKU4</accession>
<dbReference type="InterPro" id="IPR001763">
    <property type="entry name" value="Rhodanese-like_dom"/>
</dbReference>
<dbReference type="Proteomes" id="UP000249886">
    <property type="component" value="Unassembled WGS sequence"/>
</dbReference>
<feature type="domain" description="Rhodanese" evidence="1">
    <location>
        <begin position="9"/>
        <end position="99"/>
    </location>
</feature>
<dbReference type="SMART" id="SM00450">
    <property type="entry name" value="RHOD"/>
    <property type="match status" value="1"/>
</dbReference>
<keyword evidence="2" id="KW-0808">Transferase</keyword>
<name>A0A6H9XKU4_9CORY</name>
<organism evidence="2 3">
    <name type="scientific">Corynebacterium matruchotii</name>
    <dbReference type="NCBI Taxonomy" id="43768"/>
    <lineage>
        <taxon>Bacteria</taxon>
        <taxon>Bacillati</taxon>
        <taxon>Actinomycetota</taxon>
        <taxon>Actinomycetes</taxon>
        <taxon>Mycobacteriales</taxon>
        <taxon>Corynebacteriaceae</taxon>
        <taxon>Corynebacterium</taxon>
    </lineage>
</organism>
<evidence type="ECO:0000313" key="2">
    <source>
        <dbReference type="EMBL" id="SPW28538.1"/>
    </source>
</evidence>
<proteinExistence type="predicted"/>
<evidence type="ECO:0000259" key="1">
    <source>
        <dbReference type="PROSITE" id="PS50206"/>
    </source>
</evidence>
<dbReference type="GO" id="GO:0004792">
    <property type="term" value="F:thiosulfate-cyanide sulfurtransferase activity"/>
    <property type="evidence" value="ECO:0007669"/>
    <property type="project" value="UniProtKB-EC"/>
</dbReference>
<evidence type="ECO:0000313" key="3">
    <source>
        <dbReference type="Proteomes" id="UP000249886"/>
    </source>
</evidence>
<protein>
    <submittedName>
        <fullName evidence="2">Rhodanese-related sulfurtransferase</fullName>
        <ecNumber evidence="2">2.8.1.1</ecNumber>
    </submittedName>
</protein>
<dbReference type="PANTHER" id="PTHR43031">
    <property type="entry name" value="FAD-DEPENDENT OXIDOREDUCTASE"/>
    <property type="match status" value="1"/>
</dbReference>
<reference evidence="2 3" key="1">
    <citation type="submission" date="2018-06" db="EMBL/GenBank/DDBJ databases">
        <authorList>
            <consortium name="Pathogen Informatics"/>
            <person name="Doyle S."/>
        </authorList>
    </citation>
    <scope>NUCLEOTIDE SEQUENCE [LARGE SCALE GENOMIC DNA]</scope>
    <source>
        <strain evidence="2 3">NCTC10254</strain>
    </source>
</reference>
<dbReference type="EC" id="2.8.1.1" evidence="2"/>